<reference evidence="2 3" key="1">
    <citation type="submission" date="2024-04" db="EMBL/GenBank/DDBJ databases">
        <title>Symmetric and asymmetric DNA N6-adenine methylation regulates different biological responses in Mucorales.</title>
        <authorList>
            <consortium name="Lawrence Berkeley National Laboratory"/>
            <person name="Lax C."/>
            <person name="Mondo S.J."/>
            <person name="Osorio-Concepcion M."/>
            <person name="Muszewska A."/>
            <person name="Corrochano-Luque M."/>
            <person name="Gutierrez G."/>
            <person name="Riley R."/>
            <person name="Lipzen A."/>
            <person name="Guo J."/>
            <person name="Hundley H."/>
            <person name="Amirebrahimi M."/>
            <person name="Ng V."/>
            <person name="Lorenzo-Gutierrez D."/>
            <person name="Binder U."/>
            <person name="Yang J."/>
            <person name="Song Y."/>
            <person name="Canovas D."/>
            <person name="Navarro E."/>
            <person name="Freitag M."/>
            <person name="Gabaldon T."/>
            <person name="Grigoriev I.V."/>
            <person name="Corrochano L.M."/>
            <person name="Nicolas F.E."/>
            <person name="Garre V."/>
        </authorList>
    </citation>
    <scope>NUCLEOTIDE SEQUENCE [LARGE SCALE GENOMIC DNA]</scope>
    <source>
        <strain evidence="2 3">L51</strain>
    </source>
</reference>
<proteinExistence type="predicted"/>
<sequence length="86" mass="9720">MAKGRAGTVKARIASPIGNRLAWEWLQPKDSDTSGQASAWDRQKRRTAAGFGVLGSIKQNMREMFLPVGYCFFFLYFVSFKEGRIL</sequence>
<comment type="caution">
    <text evidence="2">The sequence shown here is derived from an EMBL/GenBank/DDBJ whole genome shotgun (WGS) entry which is preliminary data.</text>
</comment>
<protein>
    <submittedName>
        <fullName evidence="2">Uncharacterized protein</fullName>
    </submittedName>
</protein>
<organism evidence="2 3">
    <name type="scientific">Phycomyces blakesleeanus</name>
    <dbReference type="NCBI Taxonomy" id="4837"/>
    <lineage>
        <taxon>Eukaryota</taxon>
        <taxon>Fungi</taxon>
        <taxon>Fungi incertae sedis</taxon>
        <taxon>Mucoromycota</taxon>
        <taxon>Mucoromycotina</taxon>
        <taxon>Mucoromycetes</taxon>
        <taxon>Mucorales</taxon>
        <taxon>Phycomycetaceae</taxon>
        <taxon>Phycomyces</taxon>
    </lineage>
</organism>
<dbReference type="EMBL" id="JBCLYO010000005">
    <property type="protein sequence ID" value="KAL0088771.1"/>
    <property type="molecule type" value="Genomic_DNA"/>
</dbReference>
<evidence type="ECO:0000256" key="1">
    <source>
        <dbReference type="SAM" id="Phobius"/>
    </source>
</evidence>
<keyword evidence="1" id="KW-1133">Transmembrane helix</keyword>
<evidence type="ECO:0000313" key="3">
    <source>
        <dbReference type="Proteomes" id="UP001448207"/>
    </source>
</evidence>
<gene>
    <name evidence="2" type="ORF">J3Q64DRAFT_1731587</name>
</gene>
<feature type="transmembrane region" description="Helical" evidence="1">
    <location>
        <begin position="64"/>
        <end position="80"/>
    </location>
</feature>
<keyword evidence="1" id="KW-0472">Membrane</keyword>
<evidence type="ECO:0000313" key="2">
    <source>
        <dbReference type="EMBL" id="KAL0088771.1"/>
    </source>
</evidence>
<dbReference type="Proteomes" id="UP001448207">
    <property type="component" value="Unassembled WGS sequence"/>
</dbReference>
<accession>A0ABR3B3L1</accession>
<name>A0ABR3B3L1_PHYBL</name>
<keyword evidence="3" id="KW-1185">Reference proteome</keyword>
<keyword evidence="1" id="KW-0812">Transmembrane</keyword>